<comment type="caution">
    <text evidence="3">The sequence shown here is derived from an EMBL/GenBank/DDBJ whole genome shotgun (WGS) entry which is preliminary data.</text>
</comment>
<keyword evidence="3" id="KW-0489">Methyltransferase</keyword>
<dbReference type="STRING" id="1141098.A0A1Y2EHL7"/>
<protein>
    <submittedName>
        <fullName evidence="3">UMTA methyltransferase family protein</fullName>
    </submittedName>
</protein>
<dbReference type="Proteomes" id="UP000193689">
    <property type="component" value="Unassembled WGS sequence"/>
</dbReference>
<proteinExistence type="inferred from homology"/>
<dbReference type="InterPro" id="IPR029063">
    <property type="entry name" value="SAM-dependent_MTases_sf"/>
</dbReference>
<dbReference type="Gene3D" id="3.40.50.150">
    <property type="entry name" value="Vaccinia Virus protein VP39"/>
    <property type="match status" value="1"/>
</dbReference>
<evidence type="ECO:0000313" key="3">
    <source>
        <dbReference type="EMBL" id="ORY71059.1"/>
    </source>
</evidence>
<dbReference type="CDD" id="cd02440">
    <property type="entry name" value="AdoMet_MTases"/>
    <property type="match status" value="1"/>
</dbReference>
<sequence length="227" mass="25677">MNGDLSWAPISEPANVLDIGTGTGIWAIEFADKNPTSNVVGTDLSLIRAQDIPPNCEFFRADAEENWIFDYSFDYIHLRLMNTCFDDPKGMVKKIFDHLQPDGLIEYQEFCFEQIAADEASELAIQNNAQSHQATERRTNRSHLSRLNPWPLDPKDKQIDMYSQHNLTEATRSTCKFMKALGMTESEIDSFLDGVGSSIADTSVHSYTPWYVVYGRKPIEGRSANVK</sequence>
<evidence type="ECO:0000313" key="4">
    <source>
        <dbReference type="Proteomes" id="UP000193689"/>
    </source>
</evidence>
<dbReference type="GO" id="GO:0008168">
    <property type="term" value="F:methyltransferase activity"/>
    <property type="evidence" value="ECO:0007669"/>
    <property type="project" value="UniProtKB-KW"/>
</dbReference>
<dbReference type="OrthoDB" id="2013972at2759"/>
<dbReference type="PANTHER" id="PTHR43591:SF10">
    <property type="entry name" value="ABC TRANSMEMBRANE TYPE-1 DOMAIN-CONTAINING PROTEIN-RELATED"/>
    <property type="match status" value="1"/>
</dbReference>
<keyword evidence="4" id="KW-1185">Reference proteome</keyword>
<dbReference type="AlphaFoldDB" id="A0A1Y2EHL7"/>
<dbReference type="RefSeq" id="XP_040720651.1">
    <property type="nucleotide sequence ID" value="XM_040863169.1"/>
</dbReference>
<organism evidence="3 4">
    <name type="scientific">Pseudomassariella vexata</name>
    <dbReference type="NCBI Taxonomy" id="1141098"/>
    <lineage>
        <taxon>Eukaryota</taxon>
        <taxon>Fungi</taxon>
        <taxon>Dikarya</taxon>
        <taxon>Ascomycota</taxon>
        <taxon>Pezizomycotina</taxon>
        <taxon>Sordariomycetes</taxon>
        <taxon>Xylariomycetidae</taxon>
        <taxon>Amphisphaeriales</taxon>
        <taxon>Pseudomassariaceae</taxon>
        <taxon>Pseudomassariella</taxon>
    </lineage>
</organism>
<accession>A0A1Y2EHL7</accession>
<dbReference type="PANTHER" id="PTHR43591">
    <property type="entry name" value="METHYLTRANSFERASE"/>
    <property type="match status" value="1"/>
</dbReference>
<dbReference type="InParanoid" id="A0A1Y2EHL7"/>
<evidence type="ECO:0000256" key="2">
    <source>
        <dbReference type="SAM" id="MobiDB-lite"/>
    </source>
</evidence>
<dbReference type="EMBL" id="MCFJ01000001">
    <property type="protein sequence ID" value="ORY71059.1"/>
    <property type="molecule type" value="Genomic_DNA"/>
</dbReference>
<name>A0A1Y2EHL7_9PEZI</name>
<dbReference type="GeneID" id="63779381"/>
<dbReference type="Pfam" id="PF13489">
    <property type="entry name" value="Methyltransf_23"/>
    <property type="match status" value="1"/>
</dbReference>
<comment type="similarity">
    <text evidence="1">Belongs to the methyltransferase superfamily. LaeA methyltransferase family.</text>
</comment>
<feature type="region of interest" description="Disordered" evidence="2">
    <location>
        <begin position="127"/>
        <end position="148"/>
    </location>
</feature>
<evidence type="ECO:0000256" key="1">
    <source>
        <dbReference type="ARBA" id="ARBA00038158"/>
    </source>
</evidence>
<reference evidence="3 4" key="1">
    <citation type="submission" date="2016-07" db="EMBL/GenBank/DDBJ databases">
        <title>Pervasive Adenine N6-methylation of Active Genes in Fungi.</title>
        <authorList>
            <consortium name="DOE Joint Genome Institute"/>
            <person name="Mondo S.J."/>
            <person name="Dannebaum R.O."/>
            <person name="Kuo R.C."/>
            <person name="Labutti K."/>
            <person name="Haridas S."/>
            <person name="Kuo A."/>
            <person name="Salamov A."/>
            <person name="Ahrendt S.R."/>
            <person name="Lipzen A."/>
            <person name="Sullivan W."/>
            <person name="Andreopoulos W.B."/>
            <person name="Clum A."/>
            <person name="Lindquist E."/>
            <person name="Daum C."/>
            <person name="Ramamoorthy G.K."/>
            <person name="Gryganskyi A."/>
            <person name="Culley D."/>
            <person name="Magnuson J.K."/>
            <person name="James T.Y."/>
            <person name="O'Malley M.A."/>
            <person name="Stajich J.E."/>
            <person name="Spatafora J.W."/>
            <person name="Visel A."/>
            <person name="Grigoriev I.V."/>
        </authorList>
    </citation>
    <scope>NUCLEOTIDE SEQUENCE [LARGE SCALE GENOMIC DNA]</scope>
    <source>
        <strain evidence="3 4">CBS 129021</strain>
    </source>
</reference>
<gene>
    <name evidence="3" type="ORF">BCR38DRAFT_479584</name>
</gene>
<keyword evidence="3" id="KW-0808">Transferase</keyword>
<dbReference type="SUPFAM" id="SSF53335">
    <property type="entry name" value="S-adenosyl-L-methionine-dependent methyltransferases"/>
    <property type="match status" value="1"/>
</dbReference>
<dbReference type="GO" id="GO:0032259">
    <property type="term" value="P:methylation"/>
    <property type="evidence" value="ECO:0007669"/>
    <property type="project" value="UniProtKB-KW"/>
</dbReference>